<keyword evidence="8" id="KW-1133">Transmembrane helix</keyword>
<keyword evidence="6" id="KW-0411">Iron-sulfur</keyword>
<evidence type="ECO:0000313" key="10">
    <source>
        <dbReference type="EMBL" id="QEO17251.1"/>
    </source>
</evidence>
<dbReference type="KEGG" id="acek:FLP30_05485"/>
<dbReference type="RefSeq" id="WP_149278930.1">
    <property type="nucleotide sequence ID" value="NZ_CP043506.1"/>
</dbReference>
<comment type="cofactor">
    <cofactor evidence="1">
        <name>Fe cation</name>
        <dbReference type="ChEBI" id="CHEBI:24875"/>
    </cofactor>
</comment>
<dbReference type="CDD" id="cd03469">
    <property type="entry name" value="Rieske_RO_Alpha_N"/>
    <property type="match status" value="1"/>
</dbReference>
<evidence type="ECO:0000256" key="3">
    <source>
        <dbReference type="ARBA" id="ARBA00022723"/>
    </source>
</evidence>
<dbReference type="InterPro" id="IPR036922">
    <property type="entry name" value="Rieske_2Fe-2S_sf"/>
</dbReference>
<dbReference type="Pfam" id="PF00355">
    <property type="entry name" value="Rieske"/>
    <property type="match status" value="1"/>
</dbReference>
<dbReference type="GO" id="GO:0005506">
    <property type="term" value="F:iron ion binding"/>
    <property type="evidence" value="ECO:0007669"/>
    <property type="project" value="InterPro"/>
</dbReference>
<dbReference type="InterPro" id="IPR015879">
    <property type="entry name" value="Ring_hydroxy_dOase_asu_C_dom"/>
</dbReference>
<evidence type="ECO:0000313" key="11">
    <source>
        <dbReference type="Proteomes" id="UP000324536"/>
    </source>
</evidence>
<sequence>MSTPLDRHLAQTYWHCVAHRSELPNDRDFLRFEWVLGDLVLYNDKGTIIAFDNVCPHRGARFFMEPQGNAPISCGYHGWGYRGGKLLIPKPANYTACDRNRARLNTFQTAWCGNFLFVAITPQTDLATQLGGLGDVLAGMSEDIDRRRDRDAYMYECQWRVAAENALEPDHVPMVHPTTLGTLELDAGQNSYYGCNSVLTATIRNEHTVRGLNRIGRFFNTSHNTKAYTAIFIFPFSFLSTTFGYTYALQNFFPSRNPQLTHFTTRMFSTHLANPDSGEAIMAPFFASVTDINHKVFQEDHDICRRIAPDFPLDDPGCILSHSEEKIAHFRACVQAAKRTCPAADPAP</sequence>
<gene>
    <name evidence="10" type="ORF">FLP30_05485</name>
</gene>
<dbReference type="GO" id="GO:0016491">
    <property type="term" value="F:oxidoreductase activity"/>
    <property type="evidence" value="ECO:0007669"/>
    <property type="project" value="UniProtKB-KW"/>
</dbReference>
<dbReference type="PROSITE" id="PS51296">
    <property type="entry name" value="RIESKE"/>
    <property type="match status" value="1"/>
</dbReference>
<keyword evidence="4" id="KW-0560">Oxidoreductase</keyword>
<dbReference type="PROSITE" id="PS00570">
    <property type="entry name" value="RING_HYDROXYL_ALPHA"/>
    <property type="match status" value="1"/>
</dbReference>
<keyword evidence="11" id="KW-1185">Reference proteome</keyword>
<reference evidence="10 11" key="1">
    <citation type="submission" date="2019-09" db="EMBL/GenBank/DDBJ databases">
        <title>Genome sequencing of strain KACC 21233.</title>
        <authorList>
            <person name="Heo J."/>
            <person name="Kim S.-J."/>
            <person name="Kim J.-S."/>
            <person name="Hong S.-B."/>
            <person name="Kwon S.-W."/>
        </authorList>
    </citation>
    <scope>NUCLEOTIDE SEQUENCE [LARGE SCALE GENOMIC DNA]</scope>
    <source>
        <strain evidence="10 11">KACC 21233</strain>
    </source>
</reference>
<dbReference type="InterPro" id="IPR001663">
    <property type="entry name" value="Rng_hydr_dOase-A"/>
</dbReference>
<dbReference type="Proteomes" id="UP000324536">
    <property type="component" value="Chromosome"/>
</dbReference>
<dbReference type="SUPFAM" id="SSF50022">
    <property type="entry name" value="ISP domain"/>
    <property type="match status" value="1"/>
</dbReference>
<proteinExistence type="predicted"/>
<dbReference type="Gene3D" id="2.102.10.10">
    <property type="entry name" value="Rieske [2Fe-2S] iron-sulphur domain"/>
    <property type="match status" value="1"/>
</dbReference>
<keyword evidence="8" id="KW-0472">Membrane</keyword>
<keyword evidence="5" id="KW-0408">Iron</keyword>
<keyword evidence="7" id="KW-0520">NAD</keyword>
<keyword evidence="8" id="KW-0812">Transmembrane</keyword>
<feature type="domain" description="Rieske" evidence="9">
    <location>
        <begin position="14"/>
        <end position="118"/>
    </location>
</feature>
<evidence type="ECO:0000256" key="7">
    <source>
        <dbReference type="ARBA" id="ARBA00023027"/>
    </source>
</evidence>
<dbReference type="OrthoDB" id="7456916at2"/>
<dbReference type="GO" id="GO:0051537">
    <property type="term" value="F:2 iron, 2 sulfur cluster binding"/>
    <property type="evidence" value="ECO:0007669"/>
    <property type="project" value="UniProtKB-KW"/>
</dbReference>
<dbReference type="Gene3D" id="3.90.380.10">
    <property type="entry name" value="Naphthalene 1,2-dioxygenase Alpha Subunit, Chain A, domain 1"/>
    <property type="match status" value="1"/>
</dbReference>
<organism evidence="10 11">
    <name type="scientific">Acetobacter vaccinii</name>
    <dbReference type="NCBI Taxonomy" id="2592655"/>
    <lineage>
        <taxon>Bacteria</taxon>
        <taxon>Pseudomonadati</taxon>
        <taxon>Pseudomonadota</taxon>
        <taxon>Alphaproteobacteria</taxon>
        <taxon>Acetobacterales</taxon>
        <taxon>Acetobacteraceae</taxon>
        <taxon>Acetobacter</taxon>
    </lineage>
</organism>
<evidence type="ECO:0000256" key="2">
    <source>
        <dbReference type="ARBA" id="ARBA00022714"/>
    </source>
</evidence>
<dbReference type="AlphaFoldDB" id="A0A5C1YMT0"/>
<dbReference type="SUPFAM" id="SSF55961">
    <property type="entry name" value="Bet v1-like"/>
    <property type="match status" value="1"/>
</dbReference>
<evidence type="ECO:0000256" key="5">
    <source>
        <dbReference type="ARBA" id="ARBA00023004"/>
    </source>
</evidence>
<dbReference type="InterPro" id="IPR017941">
    <property type="entry name" value="Rieske_2Fe-2S"/>
</dbReference>
<name>A0A5C1YMT0_9PROT</name>
<evidence type="ECO:0000256" key="6">
    <source>
        <dbReference type="ARBA" id="ARBA00023014"/>
    </source>
</evidence>
<dbReference type="PANTHER" id="PTHR43756">
    <property type="entry name" value="CHOLINE MONOOXYGENASE, CHLOROPLASTIC"/>
    <property type="match status" value="1"/>
</dbReference>
<dbReference type="Pfam" id="PF00848">
    <property type="entry name" value="Ring_hydroxyl_A"/>
    <property type="match status" value="1"/>
</dbReference>
<dbReference type="CDD" id="cd00680">
    <property type="entry name" value="RHO_alpha_C"/>
    <property type="match status" value="1"/>
</dbReference>
<evidence type="ECO:0000256" key="1">
    <source>
        <dbReference type="ARBA" id="ARBA00001962"/>
    </source>
</evidence>
<keyword evidence="3" id="KW-0479">Metal-binding</keyword>
<evidence type="ECO:0000259" key="9">
    <source>
        <dbReference type="PROSITE" id="PS51296"/>
    </source>
</evidence>
<feature type="transmembrane region" description="Helical" evidence="8">
    <location>
        <begin position="227"/>
        <end position="248"/>
    </location>
</feature>
<evidence type="ECO:0000256" key="8">
    <source>
        <dbReference type="SAM" id="Phobius"/>
    </source>
</evidence>
<accession>A0A5C1YMT0</accession>
<protein>
    <submittedName>
        <fullName evidence="10">Rieske 2Fe-2S domain-containing protein</fullName>
    </submittedName>
</protein>
<keyword evidence="2" id="KW-0001">2Fe-2S</keyword>
<dbReference type="PANTHER" id="PTHR43756:SF5">
    <property type="entry name" value="CHOLINE MONOOXYGENASE, CHLOROPLASTIC"/>
    <property type="match status" value="1"/>
</dbReference>
<evidence type="ECO:0000256" key="4">
    <source>
        <dbReference type="ARBA" id="ARBA00023002"/>
    </source>
</evidence>
<dbReference type="InterPro" id="IPR015881">
    <property type="entry name" value="ARHD_Rieske_2Fe_2S"/>
</dbReference>
<dbReference type="EMBL" id="CP043506">
    <property type="protein sequence ID" value="QEO17251.1"/>
    <property type="molecule type" value="Genomic_DNA"/>
</dbReference>